<dbReference type="EMBL" id="JACGCM010001701">
    <property type="protein sequence ID" value="KAF6151231.1"/>
    <property type="molecule type" value="Genomic_DNA"/>
</dbReference>
<evidence type="ECO:0000313" key="2">
    <source>
        <dbReference type="EMBL" id="KAF6151231.1"/>
    </source>
</evidence>
<accession>A0A7J7M8L5</accession>
<feature type="transmembrane region" description="Helical" evidence="1">
    <location>
        <begin position="73"/>
        <end position="92"/>
    </location>
</feature>
<name>A0A7J7M8L5_9MAGN</name>
<protein>
    <recommendedName>
        <fullName evidence="4">Aminotransferase-like plant mobile domain-containing protein</fullName>
    </recommendedName>
</protein>
<feature type="non-terminal residue" evidence="2">
    <location>
        <position position="1"/>
    </location>
</feature>
<gene>
    <name evidence="2" type="ORF">GIB67_002930</name>
</gene>
<keyword evidence="3" id="KW-1185">Reference proteome</keyword>
<dbReference type="AlphaFoldDB" id="A0A7J7M8L5"/>
<sequence>DREDDITIAHTFILFMMGHLWFQTANDTVPLRYLVVVADLDEVVEYDWGSTILASIYHGLDTAITIRGLLLDFTNFLSIGSTSIVGLVTLLSRKMLSSYLIRATEQGRRGT</sequence>
<dbReference type="Proteomes" id="UP000541444">
    <property type="component" value="Unassembled WGS sequence"/>
</dbReference>
<evidence type="ECO:0000313" key="3">
    <source>
        <dbReference type="Proteomes" id="UP000541444"/>
    </source>
</evidence>
<reference evidence="2 3" key="1">
    <citation type="journal article" date="2020" name="IScience">
        <title>Genome Sequencing of the Endangered Kingdonia uniflora (Circaeasteraceae, Ranunculales) Reveals Potential Mechanisms of Evolutionary Specialization.</title>
        <authorList>
            <person name="Sun Y."/>
            <person name="Deng T."/>
            <person name="Zhang A."/>
            <person name="Moore M.J."/>
            <person name="Landis J.B."/>
            <person name="Lin N."/>
            <person name="Zhang H."/>
            <person name="Zhang X."/>
            <person name="Huang J."/>
            <person name="Zhang X."/>
            <person name="Sun H."/>
            <person name="Wang H."/>
        </authorList>
    </citation>
    <scope>NUCLEOTIDE SEQUENCE [LARGE SCALE GENOMIC DNA]</scope>
    <source>
        <strain evidence="2">TB1705</strain>
        <tissue evidence="2">Leaf</tissue>
    </source>
</reference>
<evidence type="ECO:0000256" key="1">
    <source>
        <dbReference type="SAM" id="Phobius"/>
    </source>
</evidence>
<organism evidence="2 3">
    <name type="scientific">Kingdonia uniflora</name>
    <dbReference type="NCBI Taxonomy" id="39325"/>
    <lineage>
        <taxon>Eukaryota</taxon>
        <taxon>Viridiplantae</taxon>
        <taxon>Streptophyta</taxon>
        <taxon>Embryophyta</taxon>
        <taxon>Tracheophyta</taxon>
        <taxon>Spermatophyta</taxon>
        <taxon>Magnoliopsida</taxon>
        <taxon>Ranunculales</taxon>
        <taxon>Circaeasteraceae</taxon>
        <taxon>Kingdonia</taxon>
    </lineage>
</organism>
<keyword evidence="1" id="KW-1133">Transmembrane helix</keyword>
<comment type="caution">
    <text evidence="2">The sequence shown here is derived from an EMBL/GenBank/DDBJ whole genome shotgun (WGS) entry which is preliminary data.</text>
</comment>
<keyword evidence="1" id="KW-0812">Transmembrane</keyword>
<keyword evidence="1" id="KW-0472">Membrane</keyword>
<proteinExistence type="predicted"/>
<evidence type="ECO:0008006" key="4">
    <source>
        <dbReference type="Google" id="ProtNLM"/>
    </source>
</evidence>